<dbReference type="EMBL" id="FPHE01000148">
    <property type="protein sequence ID" value="SFV66058.1"/>
    <property type="molecule type" value="Genomic_DNA"/>
</dbReference>
<name>A0A1W1CJL6_9ZZZZ</name>
<protein>
    <submittedName>
        <fullName evidence="1">Uncharacterized protein</fullName>
    </submittedName>
</protein>
<accession>A0A1W1CJL6</accession>
<evidence type="ECO:0000313" key="1">
    <source>
        <dbReference type="EMBL" id="SFV66058.1"/>
    </source>
</evidence>
<proteinExistence type="predicted"/>
<gene>
    <name evidence="1" type="ORF">MNB_SV-12-873</name>
</gene>
<sequence length="40" mass="4552">MYTLINIVPCLGQPQGIAPTVKNQELYNRKIGFFDTLQNI</sequence>
<organism evidence="1">
    <name type="scientific">hydrothermal vent metagenome</name>
    <dbReference type="NCBI Taxonomy" id="652676"/>
    <lineage>
        <taxon>unclassified sequences</taxon>
        <taxon>metagenomes</taxon>
        <taxon>ecological metagenomes</taxon>
    </lineage>
</organism>
<reference evidence="1" key="1">
    <citation type="submission" date="2016-10" db="EMBL/GenBank/DDBJ databases">
        <authorList>
            <person name="de Groot N.N."/>
        </authorList>
    </citation>
    <scope>NUCLEOTIDE SEQUENCE</scope>
</reference>
<dbReference type="AlphaFoldDB" id="A0A1W1CJL6"/>